<feature type="domain" description="Flavin reductase like" evidence="5">
    <location>
        <begin position="20"/>
        <end position="165"/>
    </location>
</feature>
<dbReference type="Pfam" id="PF01613">
    <property type="entry name" value="Flavin_Reduct"/>
    <property type="match status" value="1"/>
</dbReference>
<evidence type="ECO:0000256" key="4">
    <source>
        <dbReference type="ARBA" id="ARBA00038054"/>
    </source>
</evidence>
<dbReference type="PANTHER" id="PTHR33798:SF5">
    <property type="entry name" value="FLAVIN REDUCTASE LIKE DOMAIN-CONTAINING PROTEIN"/>
    <property type="match status" value="1"/>
</dbReference>
<protein>
    <submittedName>
        <fullName evidence="6">Flavin reductase family protein</fullName>
    </submittedName>
</protein>
<dbReference type="InterPro" id="IPR002563">
    <property type="entry name" value="Flavin_Rdtase-like_dom"/>
</dbReference>
<dbReference type="Gene3D" id="2.30.110.10">
    <property type="entry name" value="Electron Transport, Fmn-binding Protein, Chain A"/>
    <property type="match status" value="1"/>
</dbReference>
<evidence type="ECO:0000256" key="1">
    <source>
        <dbReference type="ARBA" id="ARBA00001917"/>
    </source>
</evidence>
<evidence type="ECO:0000256" key="3">
    <source>
        <dbReference type="ARBA" id="ARBA00022643"/>
    </source>
</evidence>
<dbReference type="PANTHER" id="PTHR33798">
    <property type="entry name" value="FLAVOPROTEIN OXYGENASE"/>
    <property type="match status" value="1"/>
</dbReference>
<comment type="similarity">
    <text evidence="4">Belongs to the flavoredoxin family.</text>
</comment>
<comment type="cofactor">
    <cofactor evidence="1">
        <name>FMN</name>
        <dbReference type="ChEBI" id="CHEBI:58210"/>
    </cofactor>
</comment>
<evidence type="ECO:0000313" key="7">
    <source>
        <dbReference type="Proteomes" id="UP000281431"/>
    </source>
</evidence>
<dbReference type="GO" id="GO:0010181">
    <property type="term" value="F:FMN binding"/>
    <property type="evidence" value="ECO:0007669"/>
    <property type="project" value="InterPro"/>
</dbReference>
<dbReference type="SUPFAM" id="SSF50475">
    <property type="entry name" value="FMN-binding split barrel"/>
    <property type="match status" value="1"/>
</dbReference>
<evidence type="ECO:0000259" key="5">
    <source>
        <dbReference type="SMART" id="SM00903"/>
    </source>
</evidence>
<proteinExistence type="inferred from homology"/>
<name>A0A3N6MM30_NATCH</name>
<sequence>MALELDPEEYKDSMSRILMSIVTPRPIGWISTEWNGRDNLAPFSYFNAVSSYPPVVMFSGRRRNGRRKDSVRFAMESGEFVANLVTEDLVEEMDATSAPLDGVSEFDVVGLDREPSETVTPPRVADAAAKLECTVIDTLEVYDNVLVFGEVQHISADERLTTDGKVDMNRVDSVGRLGGPHYTGLRFLDVEQSKFGPWKESAPTGFRVDETSLTLKVDDDEFEAVQNALSRIDDGESITSVAADTQFSESELAECTDRRPIYLDLEADDMRIEAALAEAGYLY</sequence>
<dbReference type="SMART" id="SM00903">
    <property type="entry name" value="Flavin_Reduct"/>
    <property type="match status" value="1"/>
</dbReference>
<dbReference type="Proteomes" id="UP000281431">
    <property type="component" value="Unassembled WGS sequence"/>
</dbReference>
<comment type="caution">
    <text evidence="6">The sequence shown here is derived from an EMBL/GenBank/DDBJ whole genome shotgun (WGS) entry which is preliminary data.</text>
</comment>
<gene>
    <name evidence="6" type="ORF">EA472_04630</name>
</gene>
<keyword evidence="7" id="KW-1185">Reference proteome</keyword>
<dbReference type="InterPro" id="IPR012349">
    <property type="entry name" value="Split_barrel_FMN-bd"/>
</dbReference>
<reference evidence="6 7" key="1">
    <citation type="submission" date="2018-10" db="EMBL/GenBank/DDBJ databases">
        <title>Natrarchaeobius chitinivorans gen. nov., sp. nov., and Natrarchaeobius haloalkaliphilus sp. nov., alkaliphilic, chitin-utilizing haloarchaea from hypersaline alkaline lakes.</title>
        <authorList>
            <person name="Sorokin D.Y."/>
            <person name="Elcheninov A.G."/>
            <person name="Kostrikina N.A."/>
            <person name="Bale N.J."/>
            <person name="Sinninghe Damste J.S."/>
            <person name="Khijniak T.V."/>
            <person name="Kublanov I.V."/>
            <person name="Toshchakov S.V."/>
        </authorList>
    </citation>
    <scope>NUCLEOTIDE SEQUENCE [LARGE SCALE GENOMIC DNA]</scope>
    <source>
        <strain evidence="6 7">AArcht7</strain>
    </source>
</reference>
<organism evidence="6 7">
    <name type="scientific">Natrarchaeobius chitinivorans</name>
    <dbReference type="NCBI Taxonomy" id="1679083"/>
    <lineage>
        <taxon>Archaea</taxon>
        <taxon>Methanobacteriati</taxon>
        <taxon>Methanobacteriota</taxon>
        <taxon>Stenosarchaea group</taxon>
        <taxon>Halobacteria</taxon>
        <taxon>Halobacteriales</taxon>
        <taxon>Natrialbaceae</taxon>
        <taxon>Natrarchaeobius</taxon>
    </lineage>
</organism>
<dbReference type="OrthoDB" id="8522at2157"/>
<keyword evidence="3" id="KW-0288">FMN</keyword>
<dbReference type="EMBL" id="REFZ01000002">
    <property type="protein sequence ID" value="RQH02585.1"/>
    <property type="molecule type" value="Genomic_DNA"/>
</dbReference>
<keyword evidence="2" id="KW-0285">Flavoprotein</keyword>
<accession>A0A3N6MM30</accession>
<dbReference type="AlphaFoldDB" id="A0A3N6MM30"/>
<evidence type="ECO:0000256" key="2">
    <source>
        <dbReference type="ARBA" id="ARBA00022630"/>
    </source>
</evidence>
<evidence type="ECO:0000313" key="6">
    <source>
        <dbReference type="EMBL" id="RQH02585.1"/>
    </source>
</evidence>